<sequence>MAYAPFEGRRIFSERLGDGSKTVIFGHGNLASTNSWRLMMPFLPLDRKNVFIDFPGFGKSDNVPPTTVEHCADALIAWQRYWKLEPAIYVGHSMGAVIGLMAALKGAQFSKMVLIGCGPADGYPMTDQMRASFLMLTLNPPLIEAMTRKNNEPFGLADDIVDELVADAVRCVPQGYTEMADSLAGVRMSTQLGTLSMPITFLHGDRDSVVPVDWIRPTVTAVHGKLVIMGGQVHVPMLVGPEQFGATLEKEL</sequence>
<dbReference type="EMBL" id="QXIS01000012">
    <property type="protein sequence ID" value="RIE06435.1"/>
    <property type="molecule type" value="Genomic_DNA"/>
</dbReference>
<dbReference type="GO" id="GO:0016020">
    <property type="term" value="C:membrane"/>
    <property type="evidence" value="ECO:0007669"/>
    <property type="project" value="TreeGrafter"/>
</dbReference>
<organism evidence="2 3">
    <name type="scientific">Candidatus Cryosericum terrychapinii</name>
    <dbReference type="NCBI Taxonomy" id="2290919"/>
    <lineage>
        <taxon>Bacteria</taxon>
        <taxon>Pseudomonadati</taxon>
        <taxon>Caldisericota/Cryosericota group</taxon>
        <taxon>Candidatus Cryosericota</taxon>
        <taxon>Candidatus Cryosericia</taxon>
        <taxon>Candidatus Cryosericales</taxon>
        <taxon>Candidatus Cryosericaceae</taxon>
        <taxon>Candidatus Cryosericum</taxon>
    </lineage>
</organism>
<comment type="caution">
    <text evidence="2">The sequence shown here is derived from an EMBL/GenBank/DDBJ whole genome shotgun (WGS) entry which is preliminary data.</text>
</comment>
<evidence type="ECO:0000259" key="1">
    <source>
        <dbReference type="Pfam" id="PF12697"/>
    </source>
</evidence>
<keyword evidence="2" id="KW-0378">Hydrolase</keyword>
<dbReference type="PANTHER" id="PTHR43798">
    <property type="entry name" value="MONOACYLGLYCEROL LIPASE"/>
    <property type="match status" value="1"/>
</dbReference>
<dbReference type="Gene3D" id="3.40.50.1820">
    <property type="entry name" value="alpha/beta hydrolase"/>
    <property type="match status" value="1"/>
</dbReference>
<evidence type="ECO:0000313" key="3">
    <source>
        <dbReference type="Proteomes" id="UP000266328"/>
    </source>
</evidence>
<gene>
    <name evidence="2" type="ORF">SMC7_02175</name>
</gene>
<dbReference type="AlphaFoldDB" id="A0A398CUY2"/>
<protein>
    <submittedName>
        <fullName evidence="2">Alpha/beta hydrolase</fullName>
    </submittedName>
</protein>
<dbReference type="SUPFAM" id="SSF53474">
    <property type="entry name" value="alpha/beta-Hydrolases"/>
    <property type="match status" value="1"/>
</dbReference>
<dbReference type="InterPro" id="IPR029058">
    <property type="entry name" value="AB_hydrolase_fold"/>
</dbReference>
<name>A0A398CUY2_9BACT</name>
<dbReference type="Proteomes" id="UP000266328">
    <property type="component" value="Unassembled WGS sequence"/>
</dbReference>
<dbReference type="InterPro" id="IPR000073">
    <property type="entry name" value="AB_hydrolase_1"/>
</dbReference>
<dbReference type="PRINTS" id="PR00111">
    <property type="entry name" value="ABHYDROLASE"/>
</dbReference>
<reference evidence="2 3" key="1">
    <citation type="submission" date="2018-09" db="EMBL/GenBank/DDBJ databases">
        <title>Discovery and Ecogenomic Context for Candidatus Cryosericales, a Global Caldiserica Order Active in Thawing Permafrost.</title>
        <authorList>
            <person name="Martinez M.A."/>
            <person name="Woodcroft B.J."/>
            <person name="Ignacio Espinoza J.C."/>
            <person name="Zayed A."/>
            <person name="Singleton C.M."/>
            <person name="Boyd J."/>
            <person name="Li Y.-F."/>
            <person name="Purvine S."/>
            <person name="Maughan H."/>
            <person name="Hodgkins S.B."/>
            <person name="Anderson D."/>
            <person name="Sederholm M."/>
            <person name="Temperton B."/>
            <person name="Saleska S.R."/>
            <person name="Tyson G.W."/>
            <person name="Rich V.I."/>
        </authorList>
    </citation>
    <scope>NUCLEOTIDE SEQUENCE [LARGE SCALE GENOMIC DNA]</scope>
    <source>
        <strain evidence="2 3">SMC7</strain>
    </source>
</reference>
<accession>A0A398CUY2</accession>
<dbReference type="GO" id="GO:0016787">
    <property type="term" value="F:hydrolase activity"/>
    <property type="evidence" value="ECO:0007669"/>
    <property type="project" value="UniProtKB-KW"/>
</dbReference>
<dbReference type="Pfam" id="PF12697">
    <property type="entry name" value="Abhydrolase_6"/>
    <property type="match status" value="1"/>
</dbReference>
<proteinExistence type="predicted"/>
<dbReference type="OrthoDB" id="8680283at2"/>
<dbReference type="RefSeq" id="WP_119088743.1">
    <property type="nucleotide sequence ID" value="NZ_QXIS01000012.1"/>
</dbReference>
<dbReference type="PANTHER" id="PTHR43798:SF33">
    <property type="entry name" value="HYDROLASE, PUTATIVE (AFU_ORTHOLOGUE AFUA_2G14860)-RELATED"/>
    <property type="match status" value="1"/>
</dbReference>
<feature type="domain" description="AB hydrolase-1" evidence="1">
    <location>
        <begin position="23"/>
        <end position="238"/>
    </location>
</feature>
<keyword evidence="3" id="KW-1185">Reference proteome</keyword>
<evidence type="ECO:0000313" key="2">
    <source>
        <dbReference type="EMBL" id="RIE06435.1"/>
    </source>
</evidence>
<dbReference type="InterPro" id="IPR050266">
    <property type="entry name" value="AB_hydrolase_sf"/>
</dbReference>